<dbReference type="WBParaSite" id="DME_0000778901-mRNA-1">
    <property type="protein sequence ID" value="DME_0000778901-mRNA-1"/>
    <property type="gene ID" value="DME_0000778901"/>
</dbReference>
<dbReference type="GO" id="GO:0006888">
    <property type="term" value="P:endoplasmic reticulum to Golgi vesicle-mediated transport"/>
    <property type="evidence" value="ECO:0007669"/>
    <property type="project" value="UniProtKB-UniRule"/>
</dbReference>
<keyword evidence="4 9" id="KW-0256">Endoplasmic reticulum</keyword>
<dbReference type="AlphaFoldDB" id="A0A0N4UJF4"/>
<reference evidence="10 12" key="2">
    <citation type="submission" date="2018-11" db="EMBL/GenBank/DDBJ databases">
        <authorList>
            <consortium name="Pathogen Informatics"/>
        </authorList>
    </citation>
    <scope>NUCLEOTIDE SEQUENCE [LARGE SCALE GENOMIC DNA]</scope>
</reference>
<keyword evidence="7 9" id="KW-0333">Golgi apparatus</keyword>
<evidence type="ECO:0000256" key="9">
    <source>
        <dbReference type="RuleBase" id="RU368073"/>
    </source>
</evidence>
<dbReference type="Proteomes" id="UP000274756">
    <property type="component" value="Unassembled WGS sequence"/>
</dbReference>
<evidence type="ECO:0000256" key="5">
    <source>
        <dbReference type="ARBA" id="ARBA00022927"/>
    </source>
</evidence>
<dbReference type="GO" id="GO:0000139">
    <property type="term" value="C:Golgi membrane"/>
    <property type="evidence" value="ECO:0007669"/>
    <property type="project" value="UniProtKB-SubCell"/>
</dbReference>
<dbReference type="Proteomes" id="UP000038040">
    <property type="component" value="Unplaced"/>
</dbReference>
<comment type="similarity">
    <text evidence="1 9">Belongs to the YIF1 family.</text>
</comment>
<dbReference type="OrthoDB" id="337750at2759"/>
<evidence type="ECO:0000256" key="7">
    <source>
        <dbReference type="ARBA" id="ARBA00023034"/>
    </source>
</evidence>
<dbReference type="GO" id="GO:0015031">
    <property type="term" value="P:protein transport"/>
    <property type="evidence" value="ECO:0007669"/>
    <property type="project" value="UniProtKB-KW"/>
</dbReference>
<keyword evidence="2 9" id="KW-0813">Transport</keyword>
<evidence type="ECO:0000313" key="12">
    <source>
        <dbReference type="Proteomes" id="UP000274756"/>
    </source>
</evidence>
<keyword evidence="3 9" id="KW-0812">Transmembrane</keyword>
<evidence type="ECO:0000313" key="11">
    <source>
        <dbReference type="Proteomes" id="UP000038040"/>
    </source>
</evidence>
<feature type="transmembrane region" description="Helical" evidence="9">
    <location>
        <begin position="110"/>
        <end position="134"/>
    </location>
</feature>
<dbReference type="GO" id="GO:0030134">
    <property type="term" value="C:COPII-coated ER to Golgi transport vesicle"/>
    <property type="evidence" value="ECO:0007669"/>
    <property type="project" value="TreeGrafter"/>
</dbReference>
<dbReference type="GO" id="GO:0005789">
    <property type="term" value="C:endoplasmic reticulum membrane"/>
    <property type="evidence" value="ECO:0007669"/>
    <property type="project" value="UniProtKB-SubCell"/>
</dbReference>
<keyword evidence="6 9" id="KW-1133">Transmembrane helix</keyword>
<comment type="subcellular location">
    <subcellularLocation>
        <location evidence="9">Endoplasmic reticulum membrane</location>
        <topology evidence="9">Multi-pass membrane protein</topology>
    </subcellularLocation>
    <subcellularLocation>
        <location evidence="9">Golgi apparatus membrane</location>
        <topology evidence="9">Multi-pass membrane protein</topology>
    </subcellularLocation>
</comment>
<evidence type="ECO:0000256" key="2">
    <source>
        <dbReference type="ARBA" id="ARBA00022448"/>
    </source>
</evidence>
<gene>
    <name evidence="10" type="ORF">DME_LOCUS1986</name>
</gene>
<dbReference type="STRING" id="318479.A0A0N4UJF4"/>
<feature type="transmembrane region" description="Helical" evidence="9">
    <location>
        <begin position="146"/>
        <end position="164"/>
    </location>
</feature>
<evidence type="ECO:0000256" key="4">
    <source>
        <dbReference type="ARBA" id="ARBA00022824"/>
    </source>
</evidence>
<keyword evidence="5 9" id="KW-0653">Protein transport</keyword>
<proteinExistence type="inferred from homology"/>
<accession>A0A0N4UJF4</accession>
<dbReference type="InterPro" id="IPR005578">
    <property type="entry name" value="Yif1_fam"/>
</dbReference>
<name>A0A0N4UJF4_DRAME</name>
<feature type="transmembrane region" description="Helical" evidence="9">
    <location>
        <begin position="176"/>
        <end position="195"/>
    </location>
</feature>
<evidence type="ECO:0000256" key="8">
    <source>
        <dbReference type="ARBA" id="ARBA00023136"/>
    </source>
</evidence>
<feature type="transmembrane region" description="Helical" evidence="9">
    <location>
        <begin position="229"/>
        <end position="247"/>
    </location>
</feature>
<dbReference type="PANTHER" id="PTHR14083">
    <property type="entry name" value="YIP1 INTERACTING FACTOR HOMOLOG YIF1 PROTEIN"/>
    <property type="match status" value="1"/>
</dbReference>
<keyword evidence="8 9" id="KW-0472">Membrane</keyword>
<dbReference type="EMBL" id="UYYG01000040">
    <property type="protein sequence ID" value="VDN52013.1"/>
    <property type="molecule type" value="Genomic_DNA"/>
</dbReference>
<evidence type="ECO:0000313" key="13">
    <source>
        <dbReference type="WBParaSite" id="DME_0000778901-mRNA-1"/>
    </source>
</evidence>
<dbReference type="PANTHER" id="PTHR14083:SF0">
    <property type="entry name" value="YIP1D-INTERACTING FACTOR 1, ISOFORM C"/>
    <property type="match status" value="1"/>
</dbReference>
<evidence type="ECO:0000256" key="3">
    <source>
        <dbReference type="ARBA" id="ARBA00022692"/>
    </source>
</evidence>
<reference evidence="13" key="1">
    <citation type="submission" date="2017-02" db="UniProtKB">
        <authorList>
            <consortium name="WormBaseParasite"/>
        </authorList>
    </citation>
    <scope>IDENTIFICATION</scope>
</reference>
<sequence>MNTGYQPFHQQAASPVGYYDISTLPGQLMSDPMFNMARQIGGQFAEQQKEKLSKYLSAFKLKYYFAVDNAYVGKKLAILTFPFFHKQWNVMHDDGGQPVPARFDVNAPDLYIPLMAFITYVLISGFVLGVQGRFTPEQLGIITTNALVYLLFENVILFVTRYIMNISEALTVWHTLAYSSYKFVGMNISLLASFVGGKTAYYSALIYMSLAVVFFLVSFFQDGGRKRKLYLIIYISFTQPLLMWLLTRGVATVDNSSMNLAQMALSGMGLGQTGIKSGHPLLPDDEIDYEALLKKFTHLI</sequence>
<evidence type="ECO:0000256" key="6">
    <source>
        <dbReference type="ARBA" id="ARBA00022989"/>
    </source>
</evidence>
<keyword evidence="12" id="KW-1185">Reference proteome</keyword>
<protein>
    <recommendedName>
        <fullName evidence="9">Protein YIF1</fullName>
    </recommendedName>
</protein>
<evidence type="ECO:0000256" key="1">
    <source>
        <dbReference type="ARBA" id="ARBA00009727"/>
    </source>
</evidence>
<feature type="transmembrane region" description="Helical" evidence="9">
    <location>
        <begin position="201"/>
        <end position="220"/>
    </location>
</feature>
<dbReference type="GO" id="GO:0005793">
    <property type="term" value="C:endoplasmic reticulum-Golgi intermediate compartment"/>
    <property type="evidence" value="ECO:0007669"/>
    <property type="project" value="UniProtKB-UniRule"/>
</dbReference>
<evidence type="ECO:0000313" key="10">
    <source>
        <dbReference type="EMBL" id="VDN52013.1"/>
    </source>
</evidence>
<dbReference type="Pfam" id="PF03878">
    <property type="entry name" value="YIF1"/>
    <property type="match status" value="1"/>
</dbReference>
<organism evidence="11 13">
    <name type="scientific">Dracunculus medinensis</name>
    <name type="common">Guinea worm</name>
    <dbReference type="NCBI Taxonomy" id="318479"/>
    <lineage>
        <taxon>Eukaryota</taxon>
        <taxon>Metazoa</taxon>
        <taxon>Ecdysozoa</taxon>
        <taxon>Nematoda</taxon>
        <taxon>Chromadorea</taxon>
        <taxon>Rhabditida</taxon>
        <taxon>Spirurina</taxon>
        <taxon>Dracunculoidea</taxon>
        <taxon>Dracunculidae</taxon>
        <taxon>Dracunculus</taxon>
    </lineage>
</organism>
<comment type="function">
    <text evidence="9">Has a role in transport between endoplasmic reticulum and Golgi.</text>
</comment>